<reference evidence="2 3" key="1">
    <citation type="journal article" date="2010" name="Science">
        <title>Genomic comparison of the ants Camponotus floridanus and Harpegnathos saltator.</title>
        <authorList>
            <person name="Bonasio R."/>
            <person name="Zhang G."/>
            <person name="Ye C."/>
            <person name="Mutti N.S."/>
            <person name="Fang X."/>
            <person name="Qin N."/>
            <person name="Donahue G."/>
            <person name="Yang P."/>
            <person name="Li Q."/>
            <person name="Li C."/>
            <person name="Zhang P."/>
            <person name="Huang Z."/>
            <person name="Berger S.L."/>
            <person name="Reinberg D."/>
            <person name="Wang J."/>
            <person name="Liebig J."/>
        </authorList>
    </citation>
    <scope>NUCLEOTIDE SEQUENCE [LARGE SCALE GENOMIC DNA]</scope>
    <source>
        <strain evidence="2 3">R22 G/1</strain>
    </source>
</reference>
<keyword evidence="3" id="KW-1185">Reference proteome</keyword>
<evidence type="ECO:0000313" key="3">
    <source>
        <dbReference type="Proteomes" id="UP000008237"/>
    </source>
</evidence>
<gene>
    <name evidence="2" type="ORF">EAI_09997</name>
</gene>
<organism evidence="3">
    <name type="scientific">Harpegnathos saltator</name>
    <name type="common">Jerdon's jumping ant</name>
    <dbReference type="NCBI Taxonomy" id="610380"/>
    <lineage>
        <taxon>Eukaryota</taxon>
        <taxon>Metazoa</taxon>
        <taxon>Ecdysozoa</taxon>
        <taxon>Arthropoda</taxon>
        <taxon>Hexapoda</taxon>
        <taxon>Insecta</taxon>
        <taxon>Pterygota</taxon>
        <taxon>Neoptera</taxon>
        <taxon>Endopterygota</taxon>
        <taxon>Hymenoptera</taxon>
        <taxon>Apocrita</taxon>
        <taxon>Aculeata</taxon>
        <taxon>Formicoidea</taxon>
        <taxon>Formicidae</taxon>
        <taxon>Ponerinae</taxon>
        <taxon>Ponerini</taxon>
        <taxon>Harpegnathos</taxon>
    </lineage>
</organism>
<dbReference type="InParanoid" id="E2BJ59"/>
<proteinExistence type="predicted"/>
<name>E2BJ59_HARSA</name>
<dbReference type="EMBL" id="GL448558">
    <property type="protein sequence ID" value="EFN84209.1"/>
    <property type="molecule type" value="Genomic_DNA"/>
</dbReference>
<evidence type="ECO:0000313" key="2">
    <source>
        <dbReference type="EMBL" id="EFN84209.1"/>
    </source>
</evidence>
<sequence length="90" mass="10842">MQSSSKTAYFYFQKEEDHPGISPQKRIIGVGFHRRRSSWDSIAEEDRRRIPPQKRIIVGFHRRRESSQDSVAEENRSRRTTSQKKLRFHR</sequence>
<dbReference type="AlphaFoldDB" id="E2BJ59"/>
<accession>E2BJ59</accession>
<feature type="region of interest" description="Disordered" evidence="1">
    <location>
        <begin position="60"/>
        <end position="90"/>
    </location>
</feature>
<protein>
    <submittedName>
        <fullName evidence="2">Uncharacterized protein</fullName>
    </submittedName>
</protein>
<evidence type="ECO:0000256" key="1">
    <source>
        <dbReference type="SAM" id="MobiDB-lite"/>
    </source>
</evidence>
<feature type="compositionally biased region" description="Basic residues" evidence="1">
    <location>
        <begin position="78"/>
        <end position="90"/>
    </location>
</feature>
<dbReference type="Proteomes" id="UP000008237">
    <property type="component" value="Unassembled WGS sequence"/>
</dbReference>